<comment type="subcellular location">
    <subcellularLocation>
        <location evidence="1">Secreted</location>
    </subcellularLocation>
</comment>
<feature type="disulfide bond" evidence="4">
    <location>
        <begin position="2895"/>
        <end position="2908"/>
    </location>
</feature>
<gene>
    <name evidence="6" type="ORF">TrCOL_g10267</name>
</gene>
<dbReference type="InterPro" id="IPR001368">
    <property type="entry name" value="TNFR/NGFR_Cys_rich_reg"/>
</dbReference>
<organism evidence="6 7">
    <name type="scientific">Triparma columacea</name>
    <dbReference type="NCBI Taxonomy" id="722753"/>
    <lineage>
        <taxon>Eukaryota</taxon>
        <taxon>Sar</taxon>
        <taxon>Stramenopiles</taxon>
        <taxon>Ochrophyta</taxon>
        <taxon>Bolidophyceae</taxon>
        <taxon>Parmales</taxon>
        <taxon>Triparmaceae</taxon>
        <taxon>Triparma</taxon>
    </lineage>
</organism>
<dbReference type="PROSITE" id="PS50050">
    <property type="entry name" value="TNFR_NGFR_2"/>
    <property type="match status" value="2"/>
</dbReference>
<feature type="repeat" description="TNFR-Cys" evidence="4">
    <location>
        <begin position="2823"/>
        <end position="2868"/>
    </location>
</feature>
<accession>A0A9W7G0Y3</accession>
<dbReference type="GO" id="GO:0005179">
    <property type="term" value="F:hormone activity"/>
    <property type="evidence" value="ECO:0007669"/>
    <property type="project" value="TreeGrafter"/>
</dbReference>
<evidence type="ECO:0000256" key="3">
    <source>
        <dbReference type="ARBA" id="ARBA00022729"/>
    </source>
</evidence>
<dbReference type="PANTHER" id="PTHR24019">
    <property type="entry name" value="ADIPOLIN"/>
    <property type="match status" value="1"/>
</dbReference>
<dbReference type="CDD" id="cd00185">
    <property type="entry name" value="TNFRSF"/>
    <property type="match status" value="1"/>
</dbReference>
<name>A0A9W7G0Y3_9STRA</name>
<dbReference type="Proteomes" id="UP001165065">
    <property type="component" value="Unassembled WGS sequence"/>
</dbReference>
<evidence type="ECO:0000259" key="5">
    <source>
        <dbReference type="PROSITE" id="PS50050"/>
    </source>
</evidence>
<comment type="caution">
    <text evidence="6">The sequence shown here is derived from an EMBL/GenBank/DDBJ whole genome shotgun (WGS) entry which is preliminary data.</text>
</comment>
<protein>
    <recommendedName>
        <fullName evidence="5">TNFR-Cys domain-containing protein</fullName>
    </recommendedName>
</protein>
<dbReference type="SMART" id="SM00208">
    <property type="entry name" value="TNFR"/>
    <property type="match status" value="2"/>
</dbReference>
<feature type="domain" description="TNFR-Cys" evidence="5">
    <location>
        <begin position="2823"/>
        <end position="2868"/>
    </location>
</feature>
<dbReference type="Gene3D" id="2.10.50.10">
    <property type="entry name" value="Tumor Necrosis Factor Receptor, subunit A, domain 2"/>
    <property type="match status" value="1"/>
</dbReference>
<evidence type="ECO:0000313" key="7">
    <source>
        <dbReference type="Proteomes" id="UP001165065"/>
    </source>
</evidence>
<evidence type="ECO:0000313" key="6">
    <source>
        <dbReference type="EMBL" id="GMI26774.1"/>
    </source>
</evidence>
<comment type="caution">
    <text evidence="4">Lacks conserved residue(s) required for the propagation of feature annotation.</text>
</comment>
<dbReference type="GO" id="GO:0005615">
    <property type="term" value="C:extracellular space"/>
    <property type="evidence" value="ECO:0007669"/>
    <property type="project" value="TreeGrafter"/>
</dbReference>
<dbReference type="OrthoDB" id="194033at2759"/>
<reference evidence="7" key="1">
    <citation type="journal article" date="2023" name="Commun. Biol.">
        <title>Genome analysis of Parmales, the sister group of diatoms, reveals the evolutionary specialization of diatoms from phago-mixotrophs to photoautotrophs.</title>
        <authorList>
            <person name="Ban H."/>
            <person name="Sato S."/>
            <person name="Yoshikawa S."/>
            <person name="Yamada K."/>
            <person name="Nakamura Y."/>
            <person name="Ichinomiya M."/>
            <person name="Sato N."/>
            <person name="Blanc-Mathieu R."/>
            <person name="Endo H."/>
            <person name="Kuwata A."/>
            <person name="Ogata H."/>
        </authorList>
    </citation>
    <scope>NUCLEOTIDE SEQUENCE [LARGE SCALE GENOMIC DNA]</scope>
</reference>
<evidence type="ECO:0000256" key="2">
    <source>
        <dbReference type="ARBA" id="ARBA00022525"/>
    </source>
</evidence>
<keyword evidence="3" id="KW-0732">Signal</keyword>
<dbReference type="EMBL" id="BRYA01000635">
    <property type="protein sequence ID" value="GMI26774.1"/>
    <property type="molecule type" value="Genomic_DNA"/>
</dbReference>
<keyword evidence="4" id="KW-1015">Disulfide bond</keyword>
<proteinExistence type="predicted"/>
<keyword evidence="2" id="KW-0964">Secreted</keyword>
<evidence type="ECO:0000256" key="4">
    <source>
        <dbReference type="PROSITE-ProRule" id="PRU00206"/>
    </source>
</evidence>
<feature type="disulfide bond" evidence="4">
    <location>
        <begin position="2898"/>
        <end position="2916"/>
    </location>
</feature>
<feature type="repeat" description="TNFR-Cys" evidence="4">
    <location>
        <begin position="2873"/>
        <end position="2916"/>
    </location>
</feature>
<feature type="domain" description="TNFR-Cys" evidence="5">
    <location>
        <begin position="2873"/>
        <end position="2916"/>
    </location>
</feature>
<sequence>MMSTSFDATKLTLQNTVSYYTCTGSQTRANGDCDVTAGAVRKVISANRYTKVYNATSLYVTLTADDYADLQLEPSLCKSTSDTYLVMGVNATKSTTKEWAAQIADGSAHPVGTYTADELSPMFRSWTMDMDTGVMTMTFGEPVNITTFNAESVNFQAAQNLGIDTSANTIALTNKNITRLSGSGVQISFNIGTYNLNRVKALYPLGTQHNLLYLSMSAACINDIAGNANSLAFVSIYEGKNPTAYVPDTTIPYLDHYDLDMNAEVMTFYFTETINAFQMAVEGITIQEAADRSSATHYNLTTASTKPSTDPNWIVRVNLGKADVDAIKLLDMAVASSDAKTYVTFKASFTRDMSVSPHLDIYPLVDDVNAMNVYQFTPDTTSPSLVSYVLDMNARKFNLTFDEPVRANTLLVTYLTLQDNVDVSVNGGNKVALTSGSTSQSQNGLTISIDLCDVDFNALKLQPNMALSTATTFLTYADFNSLNAIQDMIIPSNNLAQVTDGQASSPVAFISDKARPTLVSYTMNMNSGALNLTFSEPCDASTLNVSSVIFQNQQKKVICNAFGQCSVVGESASSEYRLSTASSQVVDTDSLVIRVNVGVDDMNAIKVIDGFYSGISSSYLGADLDMVMDIADYDESTGVLSQNGLNELPLSGAMQATTWKPDITSPLVSIFSLNMDTGVLSITFDEPVRASTFNATGITLMSDADNDVNTTYVRLSKESVTSSANGLTQNCRLSYDDINSLKMVSTGYISADTTYLGTTSVVVNDMAGPPGNALRPDPAFTKAYIHTPDTTQPKLLSFDFDPVKRNFTFHFDEPVLASTFDPTALTIQDLSFASLEMTLVDAATVSSNGITIQVGFGATDKTNFASAGTFFNAASNTFIRYTNGLIKDTAATPNTIVSLSDGSALQIGPTFFMFEVNLDTGLLQMRFSEPVQEWTLDPTKIILQDAAKASVSYTLTGMTSTSMSHNNYTVKAYMTEADMNAIKVIPSFYSKLSNAYIRFTKGAIKDVVEGDFIGPNDLLGIADGAAVQAVAYADDVTDVEVVDFSLDMDAATLTINFNEPVAASSFISTKVTLHGASDGTSAGVQSYTLTSASSTSSVDGMQIVINIENNGGLDQDFDEIQYLRQMATDASDTFLSITKEAVIDLSSNYNKLVPISSSSALAVSSYTSDNTMPTLQSFGLNFDTKILTLEFSEAIWVDSTFSISAITIQNAASSSTATFTLTADTVISQETLDLAGSKYIPAVSVVKLLLGDSDLDAIKAVRTLAVDASTTFLSVETSLTKDISPNNNTFVAIPSSSAMQVSTYIVDSVSPNLLNYTLDVDAGLMTFTFDEMVDPLTLDPTKLTLQYALFTGTNAQKFSLQTSKRTGSDTIGRRSLGISISSDDLNNIKILTGLATQASDTYAVITSGFVSDMAANPIIALRDGNSQLVSTYTADTTRPVIQSFQLRTSGKIIIRFSEAVKISTFNSSAILLSDVDQTNSYELTSTTSVTNTESIETKITLSLGQDFQHMRLVGVGLGQLTSYMSCSEYVITDFSGNKVVPISKSNAVLMGPALESFDLNMNNRFINLRFTEEVQGNLSASAITFVGDRAGAHPYTLTDWNHTTHPSEPFQPTVYVQPASTSVKVFLNPADVENLKELGNLATKTENTFITLTTSPPLAYNEDTTSVGSPLFVVPITAANAMQVTSYTADVEPPTLTGYDIDKNAGVLIMRFSEPVNLKTFNVSSITIQADEERGTGTNFVTLGGSGTSVTRTGAGHIGATTVTVTLGQYDLGKVRSLDLGAYLTLTATSAKDMSFPPNAIVPIVDGSAVAVTTLTPDTTGPSVVSFSLNLQLGLLTIVFDEPIDPDTIKPEYFSLQGTATAPPAFYNLTVDTLVSSSNEETVVLDMSTFRTDLDGIKSSMLNNIANQLSTTYLAVKAGAFEDFNSNPGSEIYTHTALLAAGYEPDIVKPVLKSFDLEISDNASPLYGKLTLHFNEPVDPGSLVFADLVLSDGASSADDTATLSLASASAGATASSSLDITLSAGELSTLQGYGWAETYLTVAADAAADVSGNKLEAIDHIMLGPVLEYATLSLKKGSEIINFIFSEPVDPSTFDVTGITIHSATSGGSSHTLVDSALSTDTAALSSTKFVKITLGAQDILDLKSFDGLAVSAATSKVVLAAKTIKDTAATANSVVSNTQSSAVSVASYTPDGAVPVLNDVVLDLSLNEITFYFDEPVLASGIKAYQITLQGSRSRTGRNVYHTFTDTIYTGGNNETIKMSLGFNDMSSIKSKPALCTNTTNCYCAFRADTFVDTALVPNAVPIVNPASARQLDRVLVDTKKPNLFTYDMNLDTDQLTLNFDEPVILSSFIPRLVTMQKTMTNIGSTVFALPNGVVTSTSNGLESSSSLIIDLPVTFVETIMLDTGFAINRFTLFLMLIGGTVTDTSGNNVTAIADGTSMPPTTYVPDTSPPSLLQFELDMDAGTAKFEFDEYVAIQSVKIEAFTFTNSTAENGATEHALSLGSSLQQTVNNTKSVVVVLSSSELNALKDYTALATEKNNTLVKIAGNGVVDMGGNGIVGIEAAGAFRCTKYVADQTTPKLRQFDLNLNVNRITLRFTETVDVSTFNINGLKLHNFAVKRFGNVFDLLGPTVTASSGSSSNEIYLDLTSLEMASLQNKGIGLSRNTTWLSLEKGAIKDMVGLPVDAVLQSDIKGGRSMRVYNLILDYVLPTLSTFRLDRTARNLHLFMSEPVDVVQWDYIRLENAAGQYVTMTNATRGYKRDNTEVVAGLGANLWAKVSALGLGDVSNAAYVTISSNAVRDRGANSNLNVAVVRKTEDFPVCSCPNGQYVKTPCTSLDDAVCSPCTTCSSLGQYFQTASCGTFVDTECTRCTPCKHGFYPSQPCSGVADNVCSPCTPCSDTEYEVSECSGGQNRACLSCEVCVWANDAQEAACKGRSKSWKNENCCFDSKGAQVKCGNVDFANLEIKARNGRHHWVYPDTTPPIVGYRLGEWNGD</sequence>
<dbReference type="PANTHER" id="PTHR24019:SF5">
    <property type="entry name" value="ADIPOLIN"/>
    <property type="match status" value="1"/>
</dbReference>
<keyword evidence="7" id="KW-1185">Reference proteome</keyword>
<dbReference type="InterPro" id="IPR052136">
    <property type="entry name" value="Adipolin/Erythroferrone-rel"/>
</dbReference>
<evidence type="ECO:0000256" key="1">
    <source>
        <dbReference type="ARBA" id="ARBA00004613"/>
    </source>
</evidence>